<dbReference type="AlphaFoldDB" id="A0A023F0X3"/>
<dbReference type="PROSITE" id="PS50011">
    <property type="entry name" value="PROTEIN_KINASE_DOM"/>
    <property type="match status" value="1"/>
</dbReference>
<keyword evidence="2" id="KW-0808">Transferase</keyword>
<keyword evidence="3" id="KW-0547">Nucleotide-binding</keyword>
<evidence type="ECO:0000259" key="6">
    <source>
        <dbReference type="PROSITE" id="PS50011"/>
    </source>
</evidence>
<keyword evidence="5" id="KW-0067">ATP-binding</keyword>
<evidence type="ECO:0000256" key="3">
    <source>
        <dbReference type="ARBA" id="ARBA00022741"/>
    </source>
</evidence>
<evidence type="ECO:0000256" key="2">
    <source>
        <dbReference type="ARBA" id="ARBA00022679"/>
    </source>
</evidence>
<name>A0A023F0X3_TRIIF</name>
<dbReference type="Gene3D" id="3.30.200.20">
    <property type="entry name" value="Phosphorylase Kinase, domain 1"/>
    <property type="match status" value="1"/>
</dbReference>
<dbReference type="EMBL" id="GBBI01003577">
    <property type="protein sequence ID" value="JAC15135.1"/>
    <property type="molecule type" value="mRNA"/>
</dbReference>
<proteinExistence type="evidence at transcript level"/>
<dbReference type="PANTHER" id="PTHR24355:SF1">
    <property type="entry name" value="RIBOSOMAL PROTEIN S6 KINASE-RELATED PROTEIN"/>
    <property type="match status" value="1"/>
</dbReference>
<sequence length="402" mass="45830">MGTSNTKVNSRQIHAVNSSVSEFSLAGLIGKLSFRSFASVNSVPTTYSVSRPWPRISRRGWRENTLNNPLECQKTTWPVPLIEAVFLPYFKVLTDISKRYKIIEPVAKGAFGNVYKVWKEESQQFYAMKILSKAKILDENCVAQVKDEVKIHTVCGHHPFIIDSAQYWQDRSRLYIVSSFMDGGDLFNLTEKYGALPEDIVRLYIAELASAIDFLHNAGVIFRDLKAENVLLDSNLHAVVADFGLSKWLRYGERTSTICGTLIYMAPEVFSLQGYGHAVDWWSLGILTHFLLTNKYPSAGNTNQPGQLTDDRKELSVGALDLITRLLQVNPTNRLRNFLTLRTLKFFHGFNIDKIKSKQINPRELLEHHFPVNNVVEEKNNPEMVQSEIVFFDFDQYTPTIV</sequence>
<dbReference type="GO" id="GO:0004674">
    <property type="term" value="F:protein serine/threonine kinase activity"/>
    <property type="evidence" value="ECO:0007669"/>
    <property type="project" value="UniProtKB-KW"/>
</dbReference>
<dbReference type="InterPro" id="IPR011009">
    <property type="entry name" value="Kinase-like_dom_sf"/>
</dbReference>
<evidence type="ECO:0000256" key="1">
    <source>
        <dbReference type="ARBA" id="ARBA00022527"/>
    </source>
</evidence>
<organism evidence="7">
    <name type="scientific">Triatoma infestans</name>
    <name type="common">Assassin bug</name>
    <dbReference type="NCBI Taxonomy" id="30076"/>
    <lineage>
        <taxon>Eukaryota</taxon>
        <taxon>Metazoa</taxon>
        <taxon>Ecdysozoa</taxon>
        <taxon>Arthropoda</taxon>
        <taxon>Hexapoda</taxon>
        <taxon>Insecta</taxon>
        <taxon>Pterygota</taxon>
        <taxon>Neoptera</taxon>
        <taxon>Paraneoptera</taxon>
        <taxon>Hemiptera</taxon>
        <taxon>Heteroptera</taxon>
        <taxon>Panheteroptera</taxon>
        <taxon>Cimicomorpha</taxon>
        <taxon>Reduviidae</taxon>
        <taxon>Triatominae</taxon>
        <taxon>Triatoma</taxon>
    </lineage>
</organism>
<evidence type="ECO:0000256" key="5">
    <source>
        <dbReference type="ARBA" id="ARBA00022840"/>
    </source>
</evidence>
<dbReference type="SMART" id="SM00220">
    <property type="entry name" value="S_TKc"/>
    <property type="match status" value="1"/>
</dbReference>
<reference evidence="7" key="1">
    <citation type="journal article" date="2014" name="PLoS Negl. Trop. Dis.">
        <title>An updated insight into the Sialotranscriptome of Triatoma infestans: developmental stage and geographic variations.</title>
        <authorList>
            <person name="Schwarz A."/>
            <person name="Medrano-Mercado N."/>
            <person name="Schaub G.A."/>
            <person name="Struchiner C.J."/>
            <person name="Bargues M.D."/>
            <person name="Levy M.Z."/>
            <person name="Ribeiro J.M."/>
        </authorList>
    </citation>
    <scope>NUCLEOTIDE SEQUENCE</scope>
    <source>
        <strain evidence="7">Chile</strain>
        <tissue evidence="7">Salivary glands</tissue>
    </source>
</reference>
<dbReference type="InterPro" id="IPR000719">
    <property type="entry name" value="Prot_kinase_dom"/>
</dbReference>
<evidence type="ECO:0000313" key="7">
    <source>
        <dbReference type="EMBL" id="JAC15135.1"/>
    </source>
</evidence>
<dbReference type="GO" id="GO:0005524">
    <property type="term" value="F:ATP binding"/>
    <property type="evidence" value="ECO:0007669"/>
    <property type="project" value="UniProtKB-KW"/>
</dbReference>
<accession>A0A023F0X3</accession>
<protein>
    <submittedName>
        <fullName evidence="7">Putative catalytic domain of agc family protein serine/threonine kinase</fullName>
    </submittedName>
</protein>
<keyword evidence="4 7" id="KW-0418">Kinase</keyword>
<dbReference type="InterPro" id="IPR045270">
    <property type="entry name" value="STKc_AGC"/>
</dbReference>
<evidence type="ECO:0000256" key="4">
    <source>
        <dbReference type="ARBA" id="ARBA00022777"/>
    </source>
</evidence>
<keyword evidence="1" id="KW-0723">Serine/threonine-protein kinase</keyword>
<dbReference type="Pfam" id="PF00069">
    <property type="entry name" value="Pkinase"/>
    <property type="match status" value="1"/>
</dbReference>
<dbReference type="PANTHER" id="PTHR24355">
    <property type="entry name" value="G PROTEIN-COUPLED RECEPTOR KINASE/RIBOSOMAL PROTEIN S6 KINASE"/>
    <property type="match status" value="1"/>
</dbReference>
<dbReference type="SUPFAM" id="SSF56112">
    <property type="entry name" value="Protein kinase-like (PK-like)"/>
    <property type="match status" value="1"/>
</dbReference>
<dbReference type="CDD" id="cd05123">
    <property type="entry name" value="STKc_AGC"/>
    <property type="match status" value="1"/>
</dbReference>
<dbReference type="Gene3D" id="1.10.510.10">
    <property type="entry name" value="Transferase(Phosphotransferase) domain 1"/>
    <property type="match status" value="1"/>
</dbReference>
<feature type="domain" description="Protein kinase" evidence="6">
    <location>
        <begin position="100"/>
        <end position="347"/>
    </location>
</feature>